<dbReference type="InterPro" id="IPR010512">
    <property type="entry name" value="DUF1091"/>
</dbReference>
<reference evidence="2" key="1">
    <citation type="submission" date="2025-08" db="UniProtKB">
        <authorList>
            <consortium name="RefSeq"/>
        </authorList>
    </citation>
    <scope>IDENTIFICATION</scope>
    <source>
        <tissue evidence="2">Adult</tissue>
    </source>
</reference>
<evidence type="ECO:0000313" key="1">
    <source>
        <dbReference type="Proteomes" id="UP001652620"/>
    </source>
</evidence>
<evidence type="ECO:0000313" key="2">
    <source>
        <dbReference type="RefSeq" id="XP_049308679.1"/>
    </source>
</evidence>
<dbReference type="PANTHER" id="PTHR20898:SF0">
    <property type="entry name" value="DAEDALUS ON 3-RELATED"/>
    <property type="match status" value="1"/>
</dbReference>
<sequence length="151" mass="17579">MHCKSVSKYFSISQCKFKALRRGITEVTVEITVLRKPINNATVRGEVRKRGVETGKPLMDFQIDACAFQRNKNRNVIANLVYQFMGLEKWSNMNHTCPYNHDLLLKQYPFNGWTMGKLVPLPLGHYTVTTFWASYNMDGVQVDVYFELYEK</sequence>
<accession>A0ABM3JHH6</accession>
<keyword evidence="1" id="KW-1185">Reference proteome</keyword>
<dbReference type="Pfam" id="PF06477">
    <property type="entry name" value="DUF1091"/>
    <property type="match status" value="1"/>
</dbReference>
<dbReference type="RefSeq" id="XP_049308679.1">
    <property type="nucleotide sequence ID" value="XM_049452722.1"/>
</dbReference>
<dbReference type="GeneID" id="125777634"/>
<gene>
    <name evidence="2" type="primary">LOC125777634</name>
</gene>
<dbReference type="PANTHER" id="PTHR20898">
    <property type="entry name" value="DAEDALUS ON 3-RELATED-RELATED"/>
    <property type="match status" value="1"/>
</dbReference>
<name>A0ABM3JHH6_BACDO</name>
<organism evidence="1 2">
    <name type="scientific">Bactrocera dorsalis</name>
    <name type="common">Oriental fruit fly</name>
    <name type="synonym">Dacus dorsalis</name>
    <dbReference type="NCBI Taxonomy" id="27457"/>
    <lineage>
        <taxon>Eukaryota</taxon>
        <taxon>Metazoa</taxon>
        <taxon>Ecdysozoa</taxon>
        <taxon>Arthropoda</taxon>
        <taxon>Hexapoda</taxon>
        <taxon>Insecta</taxon>
        <taxon>Pterygota</taxon>
        <taxon>Neoptera</taxon>
        <taxon>Endopterygota</taxon>
        <taxon>Diptera</taxon>
        <taxon>Brachycera</taxon>
        <taxon>Muscomorpha</taxon>
        <taxon>Tephritoidea</taxon>
        <taxon>Tephritidae</taxon>
        <taxon>Bactrocera</taxon>
        <taxon>Bactrocera</taxon>
    </lineage>
</organism>
<proteinExistence type="predicted"/>
<dbReference type="Proteomes" id="UP001652620">
    <property type="component" value="Chromosome 3"/>
</dbReference>
<protein>
    <submittedName>
        <fullName evidence="2">Uncharacterized protein LOC125777634</fullName>
    </submittedName>
</protein>